<reference evidence="2 4" key="1">
    <citation type="submission" date="2018-08" db="EMBL/GenBank/DDBJ databases">
        <title>Proposal of Muricauda 72 sp.nov. and Muricauda NH166 sp.nov., isolated from seawater.</title>
        <authorList>
            <person name="Cheng H."/>
            <person name="Wu Y.-H."/>
            <person name="Guo L.-L."/>
            <person name="Xu X.-W."/>
        </authorList>
    </citation>
    <scope>NUCLEOTIDE SEQUENCE [LARGE SCALE GENOMIC DNA]</scope>
    <source>
        <strain evidence="2 4">NH166</strain>
    </source>
</reference>
<keyword evidence="5" id="KW-1185">Reference proteome</keyword>
<dbReference type="Proteomes" id="UP000284189">
    <property type="component" value="Unassembled WGS sequence"/>
</dbReference>
<feature type="transmembrane region" description="Helical" evidence="1">
    <location>
        <begin position="113"/>
        <end position="133"/>
    </location>
</feature>
<feature type="transmembrane region" description="Helical" evidence="1">
    <location>
        <begin position="86"/>
        <end position="107"/>
    </location>
</feature>
<dbReference type="InterPro" id="IPR046289">
    <property type="entry name" value="DUF6326"/>
</dbReference>
<protein>
    <submittedName>
        <fullName evidence="2">Uncharacterized protein</fullName>
    </submittedName>
</protein>
<evidence type="ECO:0000313" key="4">
    <source>
        <dbReference type="Proteomes" id="UP000284189"/>
    </source>
</evidence>
<dbReference type="RefSeq" id="WP_119641580.1">
    <property type="nucleotide sequence ID" value="NZ_QXFJ01000030.1"/>
</dbReference>
<dbReference type="OrthoDB" id="1551186at2"/>
<dbReference type="AlphaFoldDB" id="A0A418N4B4"/>
<gene>
    <name evidence="2" type="ORF">D2U88_16275</name>
    <name evidence="3" type="ORF">FQ019_16085</name>
</gene>
<keyword evidence="1" id="KW-0812">Transmembrane</keyword>
<evidence type="ECO:0000313" key="5">
    <source>
        <dbReference type="Proteomes" id="UP000321528"/>
    </source>
</evidence>
<evidence type="ECO:0000256" key="1">
    <source>
        <dbReference type="SAM" id="Phobius"/>
    </source>
</evidence>
<organism evidence="2 4">
    <name type="scientific">Flagellimonas aequoris</name>
    <dbReference type="NCBI Taxonomy" id="2306997"/>
    <lineage>
        <taxon>Bacteria</taxon>
        <taxon>Pseudomonadati</taxon>
        <taxon>Bacteroidota</taxon>
        <taxon>Flavobacteriia</taxon>
        <taxon>Flavobacteriales</taxon>
        <taxon>Flavobacteriaceae</taxon>
        <taxon>Flagellimonas</taxon>
    </lineage>
</organism>
<dbReference type="Pfam" id="PF19851">
    <property type="entry name" value="DUF6326"/>
    <property type="match status" value="1"/>
</dbReference>
<sequence length="140" mass="16014">MKQPNQYQDFKVNVKIKLALLWSAVMFCYIYGDYFQLYVPGKVEGLIGGNNMLDNPFKLLMASLLLAIPALMVCLSVFLKPAANRFLNLLLGTFYTALMLLIALTSYSDWHMFYVFLAILESILTAIIVINAYKWPKNKE</sequence>
<feature type="transmembrane region" description="Helical" evidence="1">
    <location>
        <begin position="20"/>
        <end position="39"/>
    </location>
</feature>
<dbReference type="Proteomes" id="UP000321528">
    <property type="component" value="Unassembled WGS sequence"/>
</dbReference>
<evidence type="ECO:0000313" key="3">
    <source>
        <dbReference type="EMBL" id="TXK00439.1"/>
    </source>
</evidence>
<evidence type="ECO:0000313" key="2">
    <source>
        <dbReference type="EMBL" id="RIV68741.1"/>
    </source>
</evidence>
<accession>A0A418N4B4</accession>
<proteinExistence type="predicted"/>
<comment type="caution">
    <text evidence="2">The sequence shown here is derived from an EMBL/GenBank/DDBJ whole genome shotgun (WGS) entry which is preliminary data.</text>
</comment>
<keyword evidence="1" id="KW-0472">Membrane</keyword>
<reference evidence="3 5" key="2">
    <citation type="submission" date="2019-07" db="EMBL/GenBank/DDBJ databases">
        <title>Draft genome of two Muricauda strains isolated from deep sea.</title>
        <authorList>
            <person name="Sun C."/>
        </authorList>
    </citation>
    <scope>NUCLEOTIDE SEQUENCE [LARGE SCALE GENOMIC DNA]</scope>
    <source>
        <strain evidence="3 5">NH166</strain>
    </source>
</reference>
<keyword evidence="1" id="KW-1133">Transmembrane helix</keyword>
<feature type="transmembrane region" description="Helical" evidence="1">
    <location>
        <begin position="59"/>
        <end position="79"/>
    </location>
</feature>
<dbReference type="EMBL" id="VNWL01000029">
    <property type="protein sequence ID" value="TXK00439.1"/>
    <property type="molecule type" value="Genomic_DNA"/>
</dbReference>
<dbReference type="EMBL" id="QXFJ01000030">
    <property type="protein sequence ID" value="RIV68741.1"/>
    <property type="molecule type" value="Genomic_DNA"/>
</dbReference>
<name>A0A418N4B4_9FLAO</name>